<proteinExistence type="predicted"/>
<protein>
    <submittedName>
        <fullName evidence="1">Uncharacterized protein</fullName>
    </submittedName>
</protein>
<accession>A0A414EWE3</accession>
<comment type="caution">
    <text evidence="1">The sequence shown here is derived from an EMBL/GenBank/DDBJ whole genome shotgun (WGS) entry which is preliminary data.</text>
</comment>
<sequence>MSDVFKNIADAAGSSSVRRGFADLFSASKAALDEIQAGLGGILPSMPGMPVAKFGDLSIGIDMHPTVTPPSP</sequence>
<dbReference type="Proteomes" id="UP000260844">
    <property type="component" value="Unassembled WGS sequence"/>
</dbReference>
<reference evidence="1 2" key="1">
    <citation type="submission" date="2018-08" db="EMBL/GenBank/DDBJ databases">
        <title>A genome reference for cultivated species of the human gut microbiota.</title>
        <authorList>
            <person name="Zou Y."/>
            <person name="Xue W."/>
            <person name="Luo G."/>
        </authorList>
    </citation>
    <scope>NUCLEOTIDE SEQUENCE [LARGE SCALE GENOMIC DNA]</scope>
    <source>
        <strain evidence="1 2">TM04-30</strain>
    </source>
</reference>
<dbReference type="AlphaFoldDB" id="A0A414EWE3"/>
<organism evidence="1 2">
    <name type="scientific">Bacteroides uniformis</name>
    <dbReference type="NCBI Taxonomy" id="820"/>
    <lineage>
        <taxon>Bacteria</taxon>
        <taxon>Pseudomonadati</taxon>
        <taxon>Bacteroidota</taxon>
        <taxon>Bacteroidia</taxon>
        <taxon>Bacteroidales</taxon>
        <taxon>Bacteroidaceae</taxon>
        <taxon>Bacteroides</taxon>
    </lineage>
</organism>
<evidence type="ECO:0000313" key="1">
    <source>
        <dbReference type="EMBL" id="RGJ89812.1"/>
    </source>
</evidence>
<dbReference type="RefSeq" id="WP_147329775.1">
    <property type="nucleotide sequence ID" value="NZ_QSJC01000021.1"/>
</dbReference>
<evidence type="ECO:0000313" key="2">
    <source>
        <dbReference type="Proteomes" id="UP000260844"/>
    </source>
</evidence>
<dbReference type="EMBL" id="QSPV01000022">
    <property type="protein sequence ID" value="RGJ89812.1"/>
    <property type="molecule type" value="Genomic_DNA"/>
</dbReference>
<name>A0A414EWE3_BACUN</name>
<feature type="non-terminal residue" evidence="1">
    <location>
        <position position="72"/>
    </location>
</feature>
<gene>
    <name evidence="1" type="ORF">DXD40_17860</name>
</gene>